<dbReference type="EMBL" id="JAPMOS010000129">
    <property type="protein sequence ID" value="KAJ4454889.1"/>
    <property type="molecule type" value="Genomic_DNA"/>
</dbReference>
<dbReference type="PROSITE" id="PS00720">
    <property type="entry name" value="RASGEF"/>
    <property type="match status" value="1"/>
</dbReference>
<proteinExistence type="predicted"/>
<dbReference type="PANTHER" id="PTHR23113:SF368">
    <property type="entry name" value="CELL DIVISION CONTROL PROTEIN 25"/>
    <property type="match status" value="1"/>
</dbReference>
<keyword evidence="1 2" id="KW-0344">Guanine-nucleotide releasing factor</keyword>
<dbReference type="InterPro" id="IPR036964">
    <property type="entry name" value="RASGEF_cat_dom_sf"/>
</dbReference>
<dbReference type="Gene3D" id="1.10.840.10">
    <property type="entry name" value="Ras guanine-nucleotide exchange factors catalytic domain"/>
    <property type="match status" value="1"/>
</dbReference>
<accession>A0ABQ8U6C7</accession>
<feature type="domain" description="Ras-GEF" evidence="3">
    <location>
        <begin position="1"/>
        <end position="134"/>
    </location>
</feature>
<comment type="caution">
    <text evidence="4">The sequence shown here is derived from an EMBL/GenBank/DDBJ whole genome shotgun (WGS) entry which is preliminary data.</text>
</comment>
<reference evidence="4" key="1">
    <citation type="journal article" date="2022" name="bioRxiv">
        <title>Genomics of Preaxostyla Flagellates Illuminates Evolutionary Transitions and the Path Towards Mitochondrial Loss.</title>
        <authorList>
            <person name="Novak L.V.F."/>
            <person name="Treitli S.C."/>
            <person name="Pyrih J."/>
            <person name="Halakuc P."/>
            <person name="Pipaliya S.V."/>
            <person name="Vacek V."/>
            <person name="Brzon O."/>
            <person name="Soukal P."/>
            <person name="Eme L."/>
            <person name="Dacks J.B."/>
            <person name="Karnkowska A."/>
            <person name="Elias M."/>
            <person name="Hampl V."/>
        </authorList>
    </citation>
    <scope>NUCLEOTIDE SEQUENCE</scope>
    <source>
        <strain evidence="4">RCP-MX</strain>
    </source>
</reference>
<dbReference type="PROSITE" id="PS50009">
    <property type="entry name" value="RASGEF_CAT"/>
    <property type="match status" value="1"/>
</dbReference>
<dbReference type="Pfam" id="PF00617">
    <property type="entry name" value="RasGEF"/>
    <property type="match status" value="1"/>
</dbReference>
<dbReference type="PANTHER" id="PTHR23113">
    <property type="entry name" value="GUANINE NUCLEOTIDE EXCHANGE FACTOR"/>
    <property type="match status" value="1"/>
</dbReference>
<name>A0ABQ8U6C7_9EUKA</name>
<dbReference type="Proteomes" id="UP001141327">
    <property type="component" value="Unassembled WGS sequence"/>
</dbReference>
<organism evidence="4 5">
    <name type="scientific">Paratrimastix pyriformis</name>
    <dbReference type="NCBI Taxonomy" id="342808"/>
    <lineage>
        <taxon>Eukaryota</taxon>
        <taxon>Metamonada</taxon>
        <taxon>Preaxostyla</taxon>
        <taxon>Paratrimastigidae</taxon>
        <taxon>Paratrimastix</taxon>
    </lineage>
</organism>
<dbReference type="InterPro" id="IPR008937">
    <property type="entry name" value="Ras-like_GEF"/>
</dbReference>
<evidence type="ECO:0000256" key="1">
    <source>
        <dbReference type="ARBA" id="ARBA00022658"/>
    </source>
</evidence>
<evidence type="ECO:0000256" key="2">
    <source>
        <dbReference type="PROSITE-ProRule" id="PRU00168"/>
    </source>
</evidence>
<dbReference type="SUPFAM" id="SSF48366">
    <property type="entry name" value="Ras GEF"/>
    <property type="match status" value="1"/>
</dbReference>
<dbReference type="SMART" id="SM00147">
    <property type="entry name" value="RasGEF"/>
    <property type="match status" value="1"/>
</dbReference>
<dbReference type="InterPro" id="IPR023578">
    <property type="entry name" value="Ras_GEF_dom_sf"/>
</dbReference>
<evidence type="ECO:0000313" key="4">
    <source>
        <dbReference type="EMBL" id="KAJ4454889.1"/>
    </source>
</evidence>
<gene>
    <name evidence="4" type="ORF">PAPYR_10292</name>
</gene>
<sequence length="139" mass="16375">MNSAAVYRLRKTWEGVPRKRMEAYNALDALMNRKKNYKAIRDVLRTENSPCIPYLGMYLTDLTFLEEGMPDTVDGMVNFVKRRRVSAVIREIQQFQQGPYMLEVVPEIREFLTVLDLINDEAELHRISQQLEPREPKKQ</sequence>
<dbReference type="InterPro" id="IPR001895">
    <property type="entry name" value="RASGEF_cat_dom"/>
</dbReference>
<protein>
    <submittedName>
        <fullName evidence="4">Ras-specific guanine nucleotide-releasing factor 2</fullName>
    </submittedName>
</protein>
<evidence type="ECO:0000259" key="3">
    <source>
        <dbReference type="PROSITE" id="PS50009"/>
    </source>
</evidence>
<dbReference type="InterPro" id="IPR019804">
    <property type="entry name" value="Ras_G-nucl-exch_fac_CS"/>
</dbReference>
<evidence type="ECO:0000313" key="5">
    <source>
        <dbReference type="Proteomes" id="UP001141327"/>
    </source>
</evidence>
<keyword evidence="5" id="KW-1185">Reference proteome</keyword>